<dbReference type="Proteomes" id="UP001428341">
    <property type="component" value="Unassembled WGS sequence"/>
</dbReference>
<dbReference type="EMBL" id="JBCGBO010000025">
    <property type="protein sequence ID" value="KAK9175402.1"/>
    <property type="molecule type" value="Genomic_DNA"/>
</dbReference>
<organism evidence="2 3">
    <name type="scientific">Citrus x changshan-huyou</name>
    <dbReference type="NCBI Taxonomy" id="2935761"/>
    <lineage>
        <taxon>Eukaryota</taxon>
        <taxon>Viridiplantae</taxon>
        <taxon>Streptophyta</taxon>
        <taxon>Embryophyta</taxon>
        <taxon>Tracheophyta</taxon>
        <taxon>Spermatophyta</taxon>
        <taxon>Magnoliopsida</taxon>
        <taxon>eudicotyledons</taxon>
        <taxon>Gunneridae</taxon>
        <taxon>Pentapetalae</taxon>
        <taxon>rosids</taxon>
        <taxon>malvids</taxon>
        <taxon>Sapindales</taxon>
        <taxon>Rutaceae</taxon>
        <taxon>Aurantioideae</taxon>
        <taxon>Citrus</taxon>
    </lineage>
</organism>
<evidence type="ECO:0000313" key="3">
    <source>
        <dbReference type="Proteomes" id="UP001428341"/>
    </source>
</evidence>
<name>A0AAP0LHG6_9ROSI</name>
<evidence type="ECO:0000313" key="2">
    <source>
        <dbReference type="EMBL" id="KAK9175402.1"/>
    </source>
</evidence>
<feature type="region of interest" description="Disordered" evidence="1">
    <location>
        <begin position="298"/>
        <end position="328"/>
    </location>
</feature>
<protein>
    <submittedName>
        <fullName evidence="2">Uncharacterized protein</fullName>
    </submittedName>
</protein>
<sequence>MRRQGQYADPGANTYGAGRMQHMPGQRMEQNSGPFQGQLEAFTPEREQPYVTSKSERQWRWERDGSKVSNSMTPQMFNEGMIHVYGDVGQGVDSSRSYFQGQRPDAKLALEKQNNSDPRSRPHEEDMDVGYENKPLSQTFEGLEQKFLDDIMKLAKEQSDAEDAENARHKEGPISILLRAAQSRIDSTLITEPLYLPLCSTRVINSGEHVKIKAINAQYEGQLAALRARHASRRDEFLRKESHARQQQYQQAIMDHFPNSGMGPGDPHGYGGTPAAAAVGEAYRSYNSDHYDTYRERARFLGDPRDQGFEPRGPYPGGRVYDTGSRYY</sequence>
<keyword evidence="3" id="KW-1185">Reference proteome</keyword>
<accession>A0AAP0LHG6</accession>
<gene>
    <name evidence="2" type="ORF">WN944_027409</name>
</gene>
<proteinExistence type="predicted"/>
<feature type="compositionally biased region" description="Basic and acidic residues" evidence="1">
    <location>
        <begin position="43"/>
        <end position="66"/>
    </location>
</feature>
<evidence type="ECO:0000256" key="1">
    <source>
        <dbReference type="SAM" id="MobiDB-lite"/>
    </source>
</evidence>
<comment type="caution">
    <text evidence="2">The sequence shown here is derived from an EMBL/GenBank/DDBJ whole genome shotgun (WGS) entry which is preliminary data.</text>
</comment>
<reference evidence="2 3" key="1">
    <citation type="submission" date="2024-05" db="EMBL/GenBank/DDBJ databases">
        <title>Haplotype-resolved chromosome-level genome assembly of Huyou (Citrus changshanensis).</title>
        <authorList>
            <person name="Miao C."/>
            <person name="Chen W."/>
            <person name="Wu Y."/>
            <person name="Wang L."/>
            <person name="Zhao S."/>
            <person name="Grierson D."/>
            <person name="Xu C."/>
            <person name="Chen K."/>
        </authorList>
    </citation>
    <scope>NUCLEOTIDE SEQUENCE [LARGE SCALE GENOMIC DNA]</scope>
    <source>
        <strain evidence="2">01-14</strain>
        <tissue evidence="2">Leaf</tissue>
    </source>
</reference>
<feature type="compositionally biased region" description="Basic and acidic residues" evidence="1">
    <location>
        <begin position="298"/>
        <end position="309"/>
    </location>
</feature>
<dbReference type="AlphaFoldDB" id="A0AAP0LHG6"/>
<dbReference type="PANTHER" id="PTHR34210">
    <property type="entry name" value="OS01G0252900 PROTEIN"/>
    <property type="match status" value="1"/>
</dbReference>
<feature type="region of interest" description="Disordered" evidence="1">
    <location>
        <begin position="105"/>
        <end position="128"/>
    </location>
</feature>
<dbReference type="PANTHER" id="PTHR34210:SF1">
    <property type="entry name" value="OS03G0274700 PROTEIN"/>
    <property type="match status" value="1"/>
</dbReference>
<feature type="region of interest" description="Disordered" evidence="1">
    <location>
        <begin position="1"/>
        <end position="73"/>
    </location>
</feature>